<evidence type="ECO:0000313" key="2">
    <source>
        <dbReference type="EMBL" id="RKH78104.1"/>
    </source>
</evidence>
<evidence type="ECO:0008006" key="4">
    <source>
        <dbReference type="Google" id="ProtNLM"/>
    </source>
</evidence>
<keyword evidence="1" id="KW-0812">Transmembrane</keyword>
<protein>
    <recommendedName>
        <fullName evidence="4">Phospholipid carrier-dependent glycosyltransferase</fullName>
    </recommendedName>
</protein>
<proteinExistence type="predicted"/>
<evidence type="ECO:0000256" key="1">
    <source>
        <dbReference type="SAM" id="Phobius"/>
    </source>
</evidence>
<feature type="transmembrane region" description="Helical" evidence="1">
    <location>
        <begin position="12"/>
        <end position="31"/>
    </location>
</feature>
<feature type="transmembrane region" description="Helical" evidence="1">
    <location>
        <begin position="103"/>
        <end position="122"/>
    </location>
</feature>
<dbReference type="RefSeq" id="WP_208734709.1">
    <property type="nucleotide sequence ID" value="NZ_RAWI01001231.1"/>
</dbReference>
<gene>
    <name evidence="2" type="ORF">D7Y13_43885</name>
</gene>
<keyword evidence="3" id="KW-1185">Reference proteome</keyword>
<sequence length="138" mass="15137">AWSTREWRRLLHPAPVVGLLLTAGIFAAWAVPYFRAPETKQAAEVWKRQGIERFTESEFNAENYFTNLPRALADQLPWVLLAPVLVLAVRRKTAGDLTAVMRGAAFAVGGAFVLVLLIPGTLPRYVLPLGGPFAVLLA</sequence>
<reference evidence="2 3" key="1">
    <citation type="submission" date="2018-09" db="EMBL/GenBank/DDBJ databases">
        <authorList>
            <person name="Livingstone P.G."/>
            <person name="Whitworth D.E."/>
        </authorList>
    </citation>
    <scope>NUCLEOTIDE SEQUENCE [LARGE SCALE GENOMIC DNA]</scope>
    <source>
        <strain evidence="2 3">CA031B</strain>
    </source>
</reference>
<evidence type="ECO:0000313" key="3">
    <source>
        <dbReference type="Proteomes" id="UP000278907"/>
    </source>
</evidence>
<name>A0ABX9Q1Z2_9BACT</name>
<keyword evidence="1" id="KW-0472">Membrane</keyword>
<dbReference type="Proteomes" id="UP000278907">
    <property type="component" value="Unassembled WGS sequence"/>
</dbReference>
<feature type="non-terminal residue" evidence="2">
    <location>
        <position position="1"/>
    </location>
</feature>
<comment type="caution">
    <text evidence="2">The sequence shown here is derived from an EMBL/GenBank/DDBJ whole genome shotgun (WGS) entry which is preliminary data.</text>
</comment>
<dbReference type="EMBL" id="RAWI01001231">
    <property type="protein sequence ID" value="RKH78104.1"/>
    <property type="molecule type" value="Genomic_DNA"/>
</dbReference>
<accession>A0ABX9Q1Z2</accession>
<organism evidence="2 3">
    <name type="scientific">Corallococcus praedator</name>
    <dbReference type="NCBI Taxonomy" id="2316724"/>
    <lineage>
        <taxon>Bacteria</taxon>
        <taxon>Pseudomonadati</taxon>
        <taxon>Myxococcota</taxon>
        <taxon>Myxococcia</taxon>
        <taxon>Myxococcales</taxon>
        <taxon>Cystobacterineae</taxon>
        <taxon>Myxococcaceae</taxon>
        <taxon>Corallococcus</taxon>
    </lineage>
</organism>
<feature type="non-terminal residue" evidence="2">
    <location>
        <position position="138"/>
    </location>
</feature>
<keyword evidence="1" id="KW-1133">Transmembrane helix</keyword>